<keyword evidence="14" id="KW-1185">Reference proteome</keyword>
<feature type="domain" description="SIAH-type" evidence="12">
    <location>
        <begin position="74"/>
        <end position="132"/>
    </location>
</feature>
<dbReference type="Gene3D" id="3.30.40.10">
    <property type="entry name" value="Zinc/RING finger domain, C3HC4 (zinc finger)"/>
    <property type="match status" value="2"/>
</dbReference>
<dbReference type="Gene3D" id="2.60.210.10">
    <property type="entry name" value="Apoptosis, Tumor Necrosis Factor Receptor Associated Protein 2, Chain A"/>
    <property type="match status" value="1"/>
</dbReference>
<dbReference type="EMBL" id="OU963868">
    <property type="protein sequence ID" value="CAH0393698.1"/>
    <property type="molecule type" value="Genomic_DNA"/>
</dbReference>
<dbReference type="InterPro" id="IPR049548">
    <property type="entry name" value="Sina-like_RING"/>
</dbReference>
<dbReference type="InterPro" id="IPR013010">
    <property type="entry name" value="Znf_SIAH"/>
</dbReference>
<dbReference type="Pfam" id="PF21362">
    <property type="entry name" value="Sina_RING"/>
    <property type="match status" value="1"/>
</dbReference>
<evidence type="ECO:0000259" key="12">
    <source>
        <dbReference type="PROSITE" id="PS51081"/>
    </source>
</evidence>
<dbReference type="SUPFAM" id="SSF49599">
    <property type="entry name" value="TRAF domain-like"/>
    <property type="match status" value="1"/>
</dbReference>
<dbReference type="InterPro" id="IPR004162">
    <property type="entry name" value="SINA-like_animal"/>
</dbReference>
<dbReference type="GO" id="GO:0005737">
    <property type="term" value="C:cytoplasm"/>
    <property type="evidence" value="ECO:0007669"/>
    <property type="project" value="InterPro"/>
</dbReference>
<protein>
    <recommendedName>
        <fullName evidence="10">E3 ubiquitin-protein ligase</fullName>
        <ecNumber evidence="10">2.3.2.27</ecNumber>
    </recommendedName>
</protein>
<keyword evidence="5 10" id="KW-0479">Metal-binding</keyword>
<evidence type="ECO:0000256" key="8">
    <source>
        <dbReference type="ARBA" id="ARBA00022833"/>
    </source>
</evidence>
<evidence type="ECO:0000256" key="3">
    <source>
        <dbReference type="ARBA" id="ARBA00009119"/>
    </source>
</evidence>
<comment type="similarity">
    <text evidence="3 10">Belongs to the SINA (Seven in absentia) family.</text>
</comment>
<comment type="domain">
    <text evidence="10">The SBD domain (substrate-binding domain) mediates the interaction with substrate proteins. It is related to the TRAF family.</text>
</comment>
<dbReference type="GO" id="GO:0031624">
    <property type="term" value="F:ubiquitin conjugating enzyme binding"/>
    <property type="evidence" value="ECO:0007669"/>
    <property type="project" value="TreeGrafter"/>
</dbReference>
<dbReference type="GO" id="GO:0008270">
    <property type="term" value="F:zinc ion binding"/>
    <property type="evidence" value="ECO:0007669"/>
    <property type="project" value="UniProtKB-KW"/>
</dbReference>
<comment type="catalytic activity">
    <reaction evidence="1 10">
        <text>S-ubiquitinyl-[E2 ubiquitin-conjugating enzyme]-L-cysteine + [acceptor protein]-L-lysine = [E2 ubiquitin-conjugating enzyme]-L-cysteine + N(6)-ubiquitinyl-[acceptor protein]-L-lysine.</text>
        <dbReference type="EC" id="2.3.2.27"/>
    </reaction>
</comment>
<dbReference type="Proteomes" id="UP001152759">
    <property type="component" value="Chromosome 7"/>
</dbReference>
<evidence type="ECO:0000313" key="13">
    <source>
        <dbReference type="EMBL" id="CAH0393698.1"/>
    </source>
</evidence>
<dbReference type="Pfam" id="PF21361">
    <property type="entry name" value="Sina_ZnF"/>
    <property type="match status" value="1"/>
</dbReference>
<evidence type="ECO:0000256" key="10">
    <source>
        <dbReference type="RuleBase" id="RU201113"/>
    </source>
</evidence>
<proteinExistence type="inferred from homology"/>
<dbReference type="EC" id="2.3.2.27" evidence="10"/>
<accession>A0A9P0AIB4</accession>
<comment type="function">
    <text evidence="10">E3 ubiquitin-protein ligase that mediates ubiquitination and subsequent proteasomal degradation of target proteins. E3 ubiquitin ligases accept ubiquitin from an E2 ubiquitin-conjugating enzyme in the form of a thioester and then directly transfers the ubiquitin to targeted substrates.</text>
</comment>
<sequence>MPKLTGKELKRYYAEIRELMKCPVCYDLVSPPVKVCRYGHAVCNSCLHSVTECPLCKSLFSAGKQTLLDNFLTAFPYPCPFSEDGCDQVHPLTSHRKHVRDCDFRKSRCAEFRCRWTGRSSELLPHFRVRHPRKLWIGEQFTIRFRNFVLGHVMNEVRAISAFGRSFFFRFRNYPHERCCIAAVQTFGAPASAENFDYSLEFFSADKKFSVVFCSRTHPDDEMVFARSNSSFSLMHGALKSFIVDGVLSGKLSIQRRKSKNINRADRGTV</sequence>
<dbReference type="PANTHER" id="PTHR45877">
    <property type="entry name" value="E3 UBIQUITIN-PROTEIN LIGASE SIAH2"/>
    <property type="match status" value="1"/>
</dbReference>
<dbReference type="PROSITE" id="PS50089">
    <property type="entry name" value="ZF_RING_2"/>
    <property type="match status" value="1"/>
</dbReference>
<dbReference type="SUPFAM" id="SSF57850">
    <property type="entry name" value="RING/U-box"/>
    <property type="match status" value="1"/>
</dbReference>
<feature type="domain" description="RING-type" evidence="11">
    <location>
        <begin position="22"/>
        <end position="57"/>
    </location>
</feature>
<gene>
    <name evidence="13" type="ORF">BEMITA_LOCUS12068</name>
</gene>
<organism evidence="13 14">
    <name type="scientific">Bemisia tabaci</name>
    <name type="common">Sweetpotato whitefly</name>
    <name type="synonym">Aleurodes tabaci</name>
    <dbReference type="NCBI Taxonomy" id="7038"/>
    <lineage>
        <taxon>Eukaryota</taxon>
        <taxon>Metazoa</taxon>
        <taxon>Ecdysozoa</taxon>
        <taxon>Arthropoda</taxon>
        <taxon>Hexapoda</taxon>
        <taxon>Insecta</taxon>
        <taxon>Pterygota</taxon>
        <taxon>Neoptera</taxon>
        <taxon>Paraneoptera</taxon>
        <taxon>Hemiptera</taxon>
        <taxon>Sternorrhyncha</taxon>
        <taxon>Aleyrodoidea</taxon>
        <taxon>Aleyrodidae</taxon>
        <taxon>Aleyrodinae</taxon>
        <taxon>Bemisia</taxon>
    </lineage>
</organism>
<evidence type="ECO:0000256" key="2">
    <source>
        <dbReference type="ARBA" id="ARBA00004906"/>
    </source>
</evidence>
<dbReference type="GO" id="GO:0043161">
    <property type="term" value="P:proteasome-mediated ubiquitin-dependent protein catabolic process"/>
    <property type="evidence" value="ECO:0007669"/>
    <property type="project" value="TreeGrafter"/>
</dbReference>
<keyword evidence="6 9" id="KW-0863">Zinc-finger</keyword>
<evidence type="ECO:0000256" key="9">
    <source>
        <dbReference type="PROSITE-ProRule" id="PRU00455"/>
    </source>
</evidence>
<dbReference type="GO" id="GO:0061630">
    <property type="term" value="F:ubiquitin protein ligase activity"/>
    <property type="evidence" value="ECO:0007669"/>
    <property type="project" value="UniProtKB-EC"/>
</dbReference>
<dbReference type="InterPro" id="IPR001841">
    <property type="entry name" value="Znf_RING"/>
</dbReference>
<evidence type="ECO:0000256" key="7">
    <source>
        <dbReference type="ARBA" id="ARBA00022786"/>
    </source>
</evidence>
<evidence type="ECO:0000259" key="11">
    <source>
        <dbReference type="PROSITE" id="PS50089"/>
    </source>
</evidence>
<evidence type="ECO:0000256" key="4">
    <source>
        <dbReference type="ARBA" id="ARBA00022679"/>
    </source>
</evidence>
<dbReference type="AlphaFoldDB" id="A0A9P0AIB4"/>
<evidence type="ECO:0000313" key="14">
    <source>
        <dbReference type="Proteomes" id="UP001152759"/>
    </source>
</evidence>
<evidence type="ECO:0000256" key="1">
    <source>
        <dbReference type="ARBA" id="ARBA00000900"/>
    </source>
</evidence>
<dbReference type="InterPro" id="IPR008974">
    <property type="entry name" value="TRAF-like"/>
</dbReference>
<dbReference type="InterPro" id="IPR018121">
    <property type="entry name" value="7-in-absentia-prot_TRAF-dom"/>
</dbReference>
<dbReference type="Pfam" id="PF03145">
    <property type="entry name" value="Sina_TRAF"/>
    <property type="match status" value="1"/>
</dbReference>
<keyword evidence="7 10" id="KW-0833">Ubl conjugation pathway</keyword>
<dbReference type="PANTHER" id="PTHR45877:SF2">
    <property type="entry name" value="E3 UBIQUITIN-PROTEIN LIGASE SINA-RELATED"/>
    <property type="match status" value="1"/>
</dbReference>
<comment type="pathway">
    <text evidence="2 10">Protein modification; protein ubiquitination.</text>
</comment>
<dbReference type="InterPro" id="IPR013083">
    <property type="entry name" value="Znf_RING/FYVE/PHD"/>
</dbReference>
<evidence type="ECO:0000256" key="6">
    <source>
        <dbReference type="ARBA" id="ARBA00022771"/>
    </source>
</evidence>
<name>A0A9P0AIB4_BEMTA</name>
<keyword evidence="8 10" id="KW-0862">Zinc</keyword>
<keyword evidence="4" id="KW-0808">Transferase</keyword>
<dbReference type="PROSITE" id="PS51081">
    <property type="entry name" value="ZF_SIAH"/>
    <property type="match status" value="1"/>
</dbReference>
<comment type="domain">
    <text evidence="10">The RING-type zinc finger domain is essential for ubiquitin ligase activity.</text>
</comment>
<reference evidence="13" key="1">
    <citation type="submission" date="2021-12" db="EMBL/GenBank/DDBJ databases">
        <authorList>
            <person name="King R."/>
        </authorList>
    </citation>
    <scope>NUCLEOTIDE SEQUENCE</scope>
</reference>
<evidence type="ECO:0000256" key="5">
    <source>
        <dbReference type="ARBA" id="ARBA00022723"/>
    </source>
</evidence>